<accession>A0A369UUG7</accession>
<dbReference type="EMBL" id="QQAH01000001">
    <property type="protein sequence ID" value="RDD83250.1"/>
    <property type="molecule type" value="Genomic_DNA"/>
</dbReference>
<evidence type="ECO:0000256" key="1">
    <source>
        <dbReference type="ARBA" id="ARBA00022801"/>
    </source>
</evidence>
<dbReference type="RefSeq" id="WP_114843641.1">
    <property type="nucleotide sequence ID" value="NZ_JBHSPE010000001.1"/>
</dbReference>
<dbReference type="SUPFAM" id="SSF52499">
    <property type="entry name" value="Isochorismatase-like hydrolases"/>
    <property type="match status" value="1"/>
</dbReference>
<evidence type="ECO:0000313" key="4">
    <source>
        <dbReference type="Proteomes" id="UP000253782"/>
    </source>
</evidence>
<dbReference type="InterPro" id="IPR036380">
    <property type="entry name" value="Isochorismatase-like_sf"/>
</dbReference>
<dbReference type="AlphaFoldDB" id="A0A369UUG7"/>
<keyword evidence="4" id="KW-1185">Reference proteome</keyword>
<feature type="domain" description="Isochorismatase-like" evidence="2">
    <location>
        <begin position="9"/>
        <end position="152"/>
    </location>
</feature>
<dbReference type="CDD" id="cd01014">
    <property type="entry name" value="nicotinamidase_related"/>
    <property type="match status" value="1"/>
</dbReference>
<dbReference type="OrthoDB" id="1157330at2"/>
<dbReference type="PANTHER" id="PTHR43540">
    <property type="entry name" value="PEROXYUREIDOACRYLATE/UREIDOACRYLATE AMIDOHYDROLASE-RELATED"/>
    <property type="match status" value="1"/>
</dbReference>
<evidence type="ECO:0000259" key="2">
    <source>
        <dbReference type="Pfam" id="PF00857"/>
    </source>
</evidence>
<dbReference type="PANTHER" id="PTHR43540:SF6">
    <property type="entry name" value="ISOCHORISMATASE-LIKE DOMAIN-CONTAINING PROTEIN"/>
    <property type="match status" value="1"/>
</dbReference>
<reference evidence="3 4" key="1">
    <citation type="submission" date="2018-07" db="EMBL/GenBank/DDBJ databases">
        <title>Dyella tabacisoli L4-6T, whole genome shotgun sequence.</title>
        <authorList>
            <person name="Zhou X.-K."/>
            <person name="Li W.-J."/>
            <person name="Duan Y.-Q."/>
        </authorList>
    </citation>
    <scope>NUCLEOTIDE SEQUENCE [LARGE SCALE GENOMIC DNA]</scope>
    <source>
        <strain evidence="3 4">L4-6</strain>
    </source>
</reference>
<name>A0A369UUG7_9GAMM</name>
<sequence>MTATTPRRALIVIDVQNEYFTGNLQIEYPPPAESLANIGRLMDAATAAKIPVIVIQQNSPADAPAFAQGSNGWQLHDEVGRRHRDAYFGKPLPSAFSDTGLSDWLVEQGIDTLTVSGYMTHNCNDTTIKHAFDRGMAVEFVHDASGSVPYSNRAGSATAEEIHRVLAVVEQSRFAAVLTTDEWLHCIANGEAPVRENILVSYRQALALRSAKAA</sequence>
<keyword evidence="1 3" id="KW-0378">Hydrolase</keyword>
<comment type="caution">
    <text evidence="3">The sequence shown here is derived from an EMBL/GenBank/DDBJ whole genome shotgun (WGS) entry which is preliminary data.</text>
</comment>
<evidence type="ECO:0000313" key="3">
    <source>
        <dbReference type="EMBL" id="RDD83250.1"/>
    </source>
</evidence>
<dbReference type="Pfam" id="PF00857">
    <property type="entry name" value="Isochorismatase"/>
    <property type="match status" value="1"/>
</dbReference>
<dbReference type="InterPro" id="IPR000868">
    <property type="entry name" value="Isochorismatase-like_dom"/>
</dbReference>
<dbReference type="InterPro" id="IPR050272">
    <property type="entry name" value="Isochorismatase-like_hydrls"/>
</dbReference>
<dbReference type="GO" id="GO:0016787">
    <property type="term" value="F:hydrolase activity"/>
    <property type="evidence" value="ECO:0007669"/>
    <property type="project" value="UniProtKB-KW"/>
</dbReference>
<dbReference type="Proteomes" id="UP000253782">
    <property type="component" value="Unassembled WGS sequence"/>
</dbReference>
<gene>
    <name evidence="3" type="ORF">DVJ77_01210</name>
</gene>
<proteinExistence type="predicted"/>
<protein>
    <submittedName>
        <fullName evidence="3">Cysteine hydrolase</fullName>
    </submittedName>
</protein>
<dbReference type="Gene3D" id="3.40.50.850">
    <property type="entry name" value="Isochorismatase-like"/>
    <property type="match status" value="1"/>
</dbReference>
<organism evidence="3 4">
    <name type="scientific">Dyella tabacisoli</name>
    <dbReference type="NCBI Taxonomy" id="2282381"/>
    <lineage>
        <taxon>Bacteria</taxon>
        <taxon>Pseudomonadati</taxon>
        <taxon>Pseudomonadota</taxon>
        <taxon>Gammaproteobacteria</taxon>
        <taxon>Lysobacterales</taxon>
        <taxon>Rhodanobacteraceae</taxon>
        <taxon>Dyella</taxon>
    </lineage>
</organism>